<dbReference type="Proteomes" id="UP001597441">
    <property type="component" value="Unassembled WGS sequence"/>
</dbReference>
<organism evidence="1 2">
    <name type="scientific">Gelatiniphilus marinus</name>
    <dbReference type="NCBI Taxonomy" id="1759464"/>
    <lineage>
        <taxon>Bacteria</taxon>
        <taxon>Pseudomonadati</taxon>
        <taxon>Bacteroidota</taxon>
        <taxon>Flavobacteriia</taxon>
        <taxon>Flavobacteriales</taxon>
        <taxon>Flavobacteriaceae</taxon>
        <taxon>Gelatiniphilus</taxon>
    </lineage>
</organism>
<name>A0ABW5JM05_9FLAO</name>
<evidence type="ECO:0000313" key="2">
    <source>
        <dbReference type="Proteomes" id="UP001597441"/>
    </source>
</evidence>
<dbReference type="RefSeq" id="WP_388012421.1">
    <property type="nucleotide sequence ID" value="NZ_JBHUDT010000001.1"/>
</dbReference>
<dbReference type="EMBL" id="JBHULK010000001">
    <property type="protein sequence ID" value="MFD2533565.1"/>
    <property type="molecule type" value="Genomic_DNA"/>
</dbReference>
<gene>
    <name evidence="1" type="ORF">ACFSQS_00500</name>
</gene>
<protein>
    <submittedName>
        <fullName evidence="1">Uncharacterized protein</fullName>
    </submittedName>
</protein>
<accession>A0ABW5JM05</accession>
<sequence length="71" mass="8322">MNSLNENEEVLLVENRLSFTSKQQLTELFNKNASASNEVLFKLLEPYYEKGFLSLRPPVTEENEEIIFNRI</sequence>
<evidence type="ECO:0000313" key="1">
    <source>
        <dbReference type="EMBL" id="MFD2533565.1"/>
    </source>
</evidence>
<comment type="caution">
    <text evidence="1">The sequence shown here is derived from an EMBL/GenBank/DDBJ whole genome shotgun (WGS) entry which is preliminary data.</text>
</comment>
<reference evidence="2" key="1">
    <citation type="journal article" date="2019" name="Int. J. Syst. Evol. Microbiol.">
        <title>The Global Catalogue of Microorganisms (GCM) 10K type strain sequencing project: providing services to taxonomists for standard genome sequencing and annotation.</title>
        <authorList>
            <consortium name="The Broad Institute Genomics Platform"/>
            <consortium name="The Broad Institute Genome Sequencing Center for Infectious Disease"/>
            <person name="Wu L."/>
            <person name="Ma J."/>
        </authorList>
    </citation>
    <scope>NUCLEOTIDE SEQUENCE [LARGE SCALE GENOMIC DNA]</scope>
    <source>
        <strain evidence="2">KCTC 42903</strain>
    </source>
</reference>
<keyword evidence="2" id="KW-1185">Reference proteome</keyword>
<proteinExistence type="predicted"/>